<feature type="zinc finger region" description="C3H1-type" evidence="12">
    <location>
        <begin position="60"/>
        <end position="87"/>
    </location>
</feature>
<dbReference type="SUPFAM" id="SSF54928">
    <property type="entry name" value="RNA-binding domain, RBD"/>
    <property type="match status" value="1"/>
</dbReference>
<feature type="domain" description="RRM" evidence="14">
    <location>
        <begin position="123"/>
        <end position="197"/>
    </location>
</feature>
<evidence type="ECO:0008006" key="18">
    <source>
        <dbReference type="Google" id="ProtNLM"/>
    </source>
</evidence>
<evidence type="ECO:0000256" key="8">
    <source>
        <dbReference type="ARBA" id="ARBA00022884"/>
    </source>
</evidence>
<dbReference type="CDD" id="cd12360">
    <property type="entry name" value="RRM_cwf2"/>
    <property type="match status" value="1"/>
</dbReference>
<dbReference type="InterPro" id="IPR012677">
    <property type="entry name" value="Nucleotide-bd_a/b_plait_sf"/>
</dbReference>
<dbReference type="GO" id="GO:0008270">
    <property type="term" value="F:zinc ion binding"/>
    <property type="evidence" value="ECO:0007669"/>
    <property type="project" value="UniProtKB-KW"/>
</dbReference>
<evidence type="ECO:0000256" key="6">
    <source>
        <dbReference type="ARBA" id="ARBA00022771"/>
    </source>
</evidence>
<evidence type="ECO:0000256" key="11">
    <source>
        <dbReference type="PROSITE-ProRule" id="PRU00176"/>
    </source>
</evidence>
<evidence type="ECO:0000259" key="15">
    <source>
        <dbReference type="PROSITE" id="PS50103"/>
    </source>
</evidence>
<reference evidence="17" key="1">
    <citation type="journal article" date="2018" name="Nat. Microbiol.">
        <title>Leveraging single-cell genomics to expand the fungal tree of life.</title>
        <authorList>
            <person name="Ahrendt S.R."/>
            <person name="Quandt C.A."/>
            <person name="Ciobanu D."/>
            <person name="Clum A."/>
            <person name="Salamov A."/>
            <person name="Andreopoulos B."/>
            <person name="Cheng J.F."/>
            <person name="Woyke T."/>
            <person name="Pelin A."/>
            <person name="Henrissat B."/>
            <person name="Reynolds N.K."/>
            <person name="Benny G.L."/>
            <person name="Smith M.E."/>
            <person name="James T.Y."/>
            <person name="Grigoriev I.V."/>
        </authorList>
    </citation>
    <scope>NUCLEOTIDE SEQUENCE [LARGE SCALE GENOMIC DNA]</scope>
</reference>
<feature type="region of interest" description="Disordered" evidence="13">
    <location>
        <begin position="39"/>
        <end position="60"/>
    </location>
</feature>
<evidence type="ECO:0000256" key="2">
    <source>
        <dbReference type="ARBA" id="ARBA00008024"/>
    </source>
</evidence>
<dbReference type="EMBL" id="KZ994261">
    <property type="protein sequence ID" value="RKO93391.1"/>
    <property type="molecule type" value="Genomic_DNA"/>
</dbReference>
<dbReference type="InterPro" id="IPR000504">
    <property type="entry name" value="RRM_dom"/>
</dbReference>
<dbReference type="InterPro" id="IPR039171">
    <property type="entry name" value="Cwc2/Slt11"/>
</dbReference>
<keyword evidence="8 11" id="KW-0694">RNA-binding</keyword>
<feature type="region of interest" description="Disordered" evidence="13">
    <location>
        <begin position="1"/>
        <end position="24"/>
    </location>
</feature>
<dbReference type="GO" id="GO:0006397">
    <property type="term" value="P:mRNA processing"/>
    <property type="evidence" value="ECO:0007669"/>
    <property type="project" value="UniProtKB-KW"/>
</dbReference>
<keyword evidence="5" id="KW-0747">Spliceosome</keyword>
<gene>
    <name evidence="16" type="ORF">BDK51DRAFT_5407</name>
</gene>
<protein>
    <recommendedName>
        <fullName evidence="18">Pre-mRNA-splicing factor cwc2</fullName>
    </recommendedName>
</protein>
<comment type="subcellular location">
    <subcellularLocation>
        <location evidence="1">Nucleus</location>
    </subcellularLocation>
</comment>
<dbReference type="GO" id="GO:0008380">
    <property type="term" value="P:RNA splicing"/>
    <property type="evidence" value="ECO:0007669"/>
    <property type="project" value="UniProtKB-KW"/>
</dbReference>
<evidence type="ECO:0000256" key="12">
    <source>
        <dbReference type="PROSITE-ProRule" id="PRU00723"/>
    </source>
</evidence>
<evidence type="ECO:0000256" key="13">
    <source>
        <dbReference type="SAM" id="MobiDB-lite"/>
    </source>
</evidence>
<proteinExistence type="inferred from homology"/>
<evidence type="ECO:0000313" key="16">
    <source>
        <dbReference type="EMBL" id="RKO93391.1"/>
    </source>
</evidence>
<dbReference type="PROSITE" id="PS50102">
    <property type="entry name" value="RRM"/>
    <property type="match status" value="1"/>
</dbReference>
<dbReference type="OrthoDB" id="10251848at2759"/>
<dbReference type="PANTHER" id="PTHR14089">
    <property type="entry name" value="PRE-MRNA-SPLICING FACTOR RBM22"/>
    <property type="match status" value="1"/>
</dbReference>
<comment type="similarity">
    <text evidence="2">Belongs to the RRM CWC2 family.</text>
</comment>
<evidence type="ECO:0000313" key="17">
    <source>
        <dbReference type="Proteomes" id="UP000269721"/>
    </source>
</evidence>
<evidence type="ECO:0000259" key="14">
    <source>
        <dbReference type="PROSITE" id="PS50102"/>
    </source>
</evidence>
<sequence>RPARRQVSKPLGPQRGSDKPAGTYNIWYGKYEGERTNSRTLEKATSRCVPSRDSGKTKASPHAPFCLPFARGCCNKGPDCQFLHRIPTAADAEQNERDCFGRERFRDEREDMDGVGSFEKENKTLYVGRIQSPQNMDAVVRKHFAEWGELQSVRTMEPRCVSFVSYRRRSNAEFAKEAMAGQALDHGEILNVRWATEDPNP</sequence>
<dbReference type="SMART" id="SM00360">
    <property type="entry name" value="RRM"/>
    <property type="match status" value="1"/>
</dbReference>
<evidence type="ECO:0000256" key="4">
    <source>
        <dbReference type="ARBA" id="ARBA00022723"/>
    </source>
</evidence>
<feature type="non-terminal residue" evidence="16">
    <location>
        <position position="201"/>
    </location>
</feature>
<dbReference type="PROSITE" id="PS50103">
    <property type="entry name" value="ZF_C3H1"/>
    <property type="match status" value="1"/>
</dbReference>
<evidence type="ECO:0000256" key="7">
    <source>
        <dbReference type="ARBA" id="ARBA00022833"/>
    </source>
</evidence>
<evidence type="ECO:0000256" key="5">
    <source>
        <dbReference type="ARBA" id="ARBA00022728"/>
    </source>
</evidence>
<dbReference type="GO" id="GO:0071006">
    <property type="term" value="C:U2-type catalytic step 1 spliceosome"/>
    <property type="evidence" value="ECO:0007669"/>
    <property type="project" value="TreeGrafter"/>
</dbReference>
<evidence type="ECO:0000256" key="1">
    <source>
        <dbReference type="ARBA" id="ARBA00004123"/>
    </source>
</evidence>
<dbReference type="GO" id="GO:0000974">
    <property type="term" value="C:Prp19 complex"/>
    <property type="evidence" value="ECO:0007669"/>
    <property type="project" value="TreeGrafter"/>
</dbReference>
<dbReference type="Pfam" id="PF16131">
    <property type="entry name" value="Torus"/>
    <property type="match status" value="1"/>
</dbReference>
<keyword evidence="17" id="KW-1185">Reference proteome</keyword>
<name>A0A4P9WK95_9FUNG</name>
<dbReference type="Gene3D" id="3.30.70.330">
    <property type="match status" value="1"/>
</dbReference>
<dbReference type="InterPro" id="IPR034181">
    <property type="entry name" value="Cwc2_RRM"/>
</dbReference>
<keyword evidence="4 12" id="KW-0479">Metal-binding</keyword>
<dbReference type="GO" id="GO:0036002">
    <property type="term" value="F:pre-mRNA binding"/>
    <property type="evidence" value="ECO:0007669"/>
    <property type="project" value="TreeGrafter"/>
</dbReference>
<dbReference type="GO" id="GO:0071007">
    <property type="term" value="C:U2-type catalytic step 2 spliceosome"/>
    <property type="evidence" value="ECO:0007669"/>
    <property type="project" value="TreeGrafter"/>
</dbReference>
<dbReference type="PANTHER" id="PTHR14089:SF2">
    <property type="entry name" value="PRE-MRNA-SPLICING FACTOR CWC2"/>
    <property type="match status" value="1"/>
</dbReference>
<keyword evidence="3" id="KW-0507">mRNA processing</keyword>
<dbReference type="InterPro" id="IPR000571">
    <property type="entry name" value="Znf_CCCH"/>
</dbReference>
<dbReference type="GO" id="GO:0017070">
    <property type="term" value="F:U6 snRNA binding"/>
    <property type="evidence" value="ECO:0007669"/>
    <property type="project" value="TreeGrafter"/>
</dbReference>
<dbReference type="FunFam" id="3.30.70.330:FF:000502">
    <property type="entry name" value="Pre-mRNA-splicing factor cwc2, putative"/>
    <property type="match status" value="1"/>
</dbReference>
<feature type="domain" description="C3H1-type" evidence="15">
    <location>
        <begin position="60"/>
        <end position="87"/>
    </location>
</feature>
<dbReference type="AlphaFoldDB" id="A0A4P9WK95"/>
<keyword evidence="10" id="KW-0539">Nucleus</keyword>
<dbReference type="InterPro" id="IPR035979">
    <property type="entry name" value="RBD_domain_sf"/>
</dbReference>
<feature type="non-terminal residue" evidence="16">
    <location>
        <position position="1"/>
    </location>
</feature>
<keyword evidence="7 12" id="KW-0862">Zinc</keyword>
<keyword evidence="6 12" id="KW-0863">Zinc-finger</keyword>
<evidence type="ECO:0000256" key="9">
    <source>
        <dbReference type="ARBA" id="ARBA00023187"/>
    </source>
</evidence>
<organism evidence="16 17">
    <name type="scientific">Blyttiomyces helicus</name>
    <dbReference type="NCBI Taxonomy" id="388810"/>
    <lineage>
        <taxon>Eukaryota</taxon>
        <taxon>Fungi</taxon>
        <taxon>Fungi incertae sedis</taxon>
        <taxon>Chytridiomycota</taxon>
        <taxon>Chytridiomycota incertae sedis</taxon>
        <taxon>Chytridiomycetes</taxon>
        <taxon>Chytridiomycetes incertae sedis</taxon>
        <taxon>Blyttiomyces</taxon>
    </lineage>
</organism>
<accession>A0A4P9WK95</accession>
<dbReference type="Proteomes" id="UP000269721">
    <property type="component" value="Unassembled WGS sequence"/>
</dbReference>
<evidence type="ECO:0000256" key="10">
    <source>
        <dbReference type="ARBA" id="ARBA00023242"/>
    </source>
</evidence>
<evidence type="ECO:0000256" key="3">
    <source>
        <dbReference type="ARBA" id="ARBA00022664"/>
    </source>
</evidence>
<keyword evidence="9" id="KW-0508">mRNA splicing</keyword>
<dbReference type="Pfam" id="PF00076">
    <property type="entry name" value="RRM_1"/>
    <property type="match status" value="1"/>
</dbReference>
<dbReference type="InterPro" id="IPR032297">
    <property type="entry name" value="Torus"/>
</dbReference>